<dbReference type="FunFam" id="1.20.1730.10:FF:000001">
    <property type="entry name" value="Cation/acetate symporter ActP"/>
    <property type="match status" value="1"/>
</dbReference>
<feature type="transmembrane region" description="Helical" evidence="17">
    <location>
        <begin position="447"/>
        <end position="471"/>
    </location>
</feature>
<evidence type="ECO:0000256" key="3">
    <source>
        <dbReference type="ARBA" id="ARBA00018047"/>
    </source>
</evidence>
<feature type="transmembrane region" description="Helical" evidence="17">
    <location>
        <begin position="184"/>
        <end position="203"/>
    </location>
</feature>
<dbReference type="EMBL" id="CP048029">
    <property type="protein sequence ID" value="QIK38453.1"/>
    <property type="molecule type" value="Genomic_DNA"/>
</dbReference>
<keyword evidence="6" id="KW-0997">Cell inner membrane</keyword>
<keyword evidence="10" id="KW-0915">Sodium</keyword>
<dbReference type="KEGG" id="cjap:GWK36_11215"/>
<keyword evidence="18" id="KW-0732">Signal</keyword>
<keyword evidence="4" id="KW-0813">Transport</keyword>
<feature type="transmembrane region" description="Helical" evidence="17">
    <location>
        <begin position="421"/>
        <end position="441"/>
    </location>
</feature>
<keyword evidence="11" id="KW-0406">Ion transport</keyword>
<evidence type="ECO:0000256" key="10">
    <source>
        <dbReference type="ARBA" id="ARBA00023053"/>
    </source>
</evidence>
<dbReference type="Proteomes" id="UP000502699">
    <property type="component" value="Chromosome"/>
</dbReference>
<feature type="chain" id="PRO_5026138853" description="Cation/acetate symporter ActP" evidence="18">
    <location>
        <begin position="22"/>
        <end position="573"/>
    </location>
</feature>
<feature type="transmembrane region" description="Helical" evidence="17">
    <location>
        <begin position="517"/>
        <end position="541"/>
    </location>
</feature>
<dbReference type="CDD" id="cd11480">
    <property type="entry name" value="SLC5sbd_u4"/>
    <property type="match status" value="1"/>
</dbReference>
<proteinExistence type="inferred from homology"/>
<gene>
    <name evidence="19" type="ORF">GWK36_11215</name>
</gene>
<evidence type="ECO:0000256" key="17">
    <source>
        <dbReference type="SAM" id="Phobius"/>
    </source>
</evidence>
<keyword evidence="5" id="KW-1003">Cell membrane</keyword>
<evidence type="ECO:0000256" key="2">
    <source>
        <dbReference type="ARBA" id="ARBA00006434"/>
    </source>
</evidence>
<evidence type="ECO:0000256" key="13">
    <source>
        <dbReference type="ARBA" id="ARBA00023201"/>
    </source>
</evidence>
<evidence type="ECO:0000256" key="14">
    <source>
        <dbReference type="ARBA" id="ARBA00031561"/>
    </source>
</evidence>
<keyword evidence="20" id="KW-1185">Reference proteome</keyword>
<dbReference type="GO" id="GO:0015293">
    <property type="term" value="F:symporter activity"/>
    <property type="evidence" value="ECO:0007669"/>
    <property type="project" value="UniProtKB-KW"/>
</dbReference>
<name>A0A6G7VEF1_9GAMM</name>
<organism evidence="19 20">
    <name type="scientific">Caldichromatium japonicum</name>
    <dbReference type="NCBI Taxonomy" id="2699430"/>
    <lineage>
        <taxon>Bacteria</taxon>
        <taxon>Pseudomonadati</taxon>
        <taxon>Pseudomonadota</taxon>
        <taxon>Gammaproteobacteria</taxon>
        <taxon>Chromatiales</taxon>
        <taxon>Chromatiaceae</taxon>
        <taxon>Caldichromatium</taxon>
    </lineage>
</organism>
<feature type="transmembrane region" description="Helical" evidence="17">
    <location>
        <begin position="107"/>
        <end position="125"/>
    </location>
</feature>
<evidence type="ECO:0000313" key="20">
    <source>
        <dbReference type="Proteomes" id="UP000502699"/>
    </source>
</evidence>
<dbReference type="Pfam" id="PF00474">
    <property type="entry name" value="SSF"/>
    <property type="match status" value="1"/>
</dbReference>
<dbReference type="Gene3D" id="1.20.1730.10">
    <property type="entry name" value="Sodium/glucose cotransporter"/>
    <property type="match status" value="1"/>
</dbReference>
<feature type="transmembrane region" description="Helical" evidence="17">
    <location>
        <begin position="373"/>
        <end position="400"/>
    </location>
</feature>
<dbReference type="RefSeq" id="WP_210756764.1">
    <property type="nucleotide sequence ID" value="NZ_CP048029.1"/>
</dbReference>
<evidence type="ECO:0000256" key="12">
    <source>
        <dbReference type="ARBA" id="ARBA00023136"/>
    </source>
</evidence>
<feature type="transmembrane region" description="Helical" evidence="17">
    <location>
        <begin position="152"/>
        <end position="172"/>
    </location>
</feature>
<evidence type="ECO:0000256" key="11">
    <source>
        <dbReference type="ARBA" id="ARBA00023065"/>
    </source>
</evidence>
<comment type="similarity">
    <text evidence="2 16">Belongs to the sodium:solute symporter (SSF) (TC 2.A.21) family.</text>
</comment>
<evidence type="ECO:0000256" key="4">
    <source>
        <dbReference type="ARBA" id="ARBA00022448"/>
    </source>
</evidence>
<evidence type="ECO:0000256" key="8">
    <source>
        <dbReference type="ARBA" id="ARBA00022847"/>
    </source>
</evidence>
<keyword evidence="12 17" id="KW-0472">Membrane</keyword>
<evidence type="ECO:0000313" key="19">
    <source>
        <dbReference type="EMBL" id="QIK38453.1"/>
    </source>
</evidence>
<keyword evidence="8" id="KW-0769">Symport</keyword>
<dbReference type="PANTHER" id="PTHR48086:SF6">
    <property type="entry name" value="CATION_ACETATE SYMPORTER ACTP"/>
    <property type="match status" value="1"/>
</dbReference>
<feature type="transmembrane region" description="Helical" evidence="17">
    <location>
        <begin position="37"/>
        <end position="57"/>
    </location>
</feature>
<feature type="transmembrane region" description="Helical" evidence="17">
    <location>
        <begin position="215"/>
        <end position="235"/>
    </location>
</feature>
<dbReference type="AlphaFoldDB" id="A0A6G7VEF1"/>
<dbReference type="InterPro" id="IPR038377">
    <property type="entry name" value="Na/Glc_symporter_sf"/>
</dbReference>
<dbReference type="GO" id="GO:0005886">
    <property type="term" value="C:plasma membrane"/>
    <property type="evidence" value="ECO:0007669"/>
    <property type="project" value="UniProtKB-SubCell"/>
</dbReference>
<dbReference type="PROSITE" id="PS00456">
    <property type="entry name" value="NA_SOLUT_SYMP_1"/>
    <property type="match status" value="1"/>
</dbReference>
<evidence type="ECO:0000256" key="18">
    <source>
        <dbReference type="SAM" id="SignalP"/>
    </source>
</evidence>
<dbReference type="InterPro" id="IPR001734">
    <property type="entry name" value="Na/solute_symporter"/>
</dbReference>
<sequence length="573" mass="60291">MRRYPLLLLSVILAASEIAWAGPAIGGAVERQAVNWTAIAMFLLFVAATLGITYWAAKHTRSVRDFYTAGGGITGLQNGLAIAGDFMSAASFLGISGLVFASGYDGLIYSIGFLVGWPIIMFLIAEQIRNLGKFTFADVSAYRFAQTPIRSMAAISSLVVVAFYLIAQMVGAGKLIELLFGLDYWLAVVIVGVLMMIYVIFGGMTATTWVQIIKAILLLSGATFMAFAALAAFGFSPEEMFRQAVTIHPKGAAITAPGSLVTDPYNAISLGLALMFGTAGLPHILMRFFTVPDAKEARKSVFYATGFIGYFYILTFIIGFAAIVLLAQHPEFFKPEAIGPDGTVIKDQLVKGLSGGTNMVAIRLAEAVGGNLFLGFISAVAFATILAVVAGLTLAGASAISHDLYASVIARGYSNESTEIGVSKIATFALGLLAIGLGIAFESQNVAFMVGLAFAVAASANFPVLVSAIFWGRMTTAGALAGGTVGLISAVVLTVLSKAVWGDVLGHVGPDGKPVGLIALNNPAIVSMPLAFVTIWVVSWLDRSQRAQSERQAFEAQRVRCETGIGIEAAISH</sequence>
<feature type="transmembrane region" description="Helical" evidence="17">
    <location>
        <begin position="267"/>
        <end position="289"/>
    </location>
</feature>
<dbReference type="NCBIfam" id="NF006903">
    <property type="entry name" value="PRK09395.1"/>
    <property type="match status" value="1"/>
</dbReference>
<evidence type="ECO:0000256" key="9">
    <source>
        <dbReference type="ARBA" id="ARBA00022989"/>
    </source>
</evidence>
<dbReference type="NCBIfam" id="TIGR00813">
    <property type="entry name" value="sss"/>
    <property type="match status" value="1"/>
</dbReference>
<keyword evidence="13" id="KW-0739">Sodium transport</keyword>
<dbReference type="PANTHER" id="PTHR48086">
    <property type="entry name" value="SODIUM/PROLINE SYMPORTER-RELATED"/>
    <property type="match status" value="1"/>
</dbReference>
<dbReference type="GO" id="GO:0006814">
    <property type="term" value="P:sodium ion transport"/>
    <property type="evidence" value="ECO:0007669"/>
    <property type="project" value="UniProtKB-KW"/>
</dbReference>
<dbReference type="GO" id="GO:0006847">
    <property type="term" value="P:plasma membrane acetate transport"/>
    <property type="evidence" value="ECO:0007669"/>
    <property type="project" value="TreeGrafter"/>
</dbReference>
<feature type="transmembrane region" description="Helical" evidence="17">
    <location>
        <begin position="301"/>
        <end position="327"/>
    </location>
</feature>
<evidence type="ECO:0000256" key="16">
    <source>
        <dbReference type="RuleBase" id="RU362091"/>
    </source>
</evidence>
<evidence type="ECO:0000256" key="1">
    <source>
        <dbReference type="ARBA" id="ARBA00004429"/>
    </source>
</evidence>
<keyword evidence="7 17" id="KW-0812">Transmembrane</keyword>
<dbReference type="InterPro" id="IPR050277">
    <property type="entry name" value="Sodium:Solute_Symporter"/>
</dbReference>
<evidence type="ECO:0000256" key="15">
    <source>
        <dbReference type="ARBA" id="ARBA00032392"/>
    </source>
</evidence>
<feature type="transmembrane region" description="Helical" evidence="17">
    <location>
        <begin position="78"/>
        <end position="101"/>
    </location>
</feature>
<feature type="signal peptide" evidence="18">
    <location>
        <begin position="1"/>
        <end position="21"/>
    </location>
</feature>
<evidence type="ECO:0000256" key="6">
    <source>
        <dbReference type="ARBA" id="ARBA00022519"/>
    </source>
</evidence>
<dbReference type="InterPro" id="IPR018212">
    <property type="entry name" value="Na/solute_symporter_CS"/>
</dbReference>
<dbReference type="GO" id="GO:0015123">
    <property type="term" value="F:acetate transmembrane transporter activity"/>
    <property type="evidence" value="ECO:0007669"/>
    <property type="project" value="TreeGrafter"/>
</dbReference>
<keyword evidence="9 17" id="KW-1133">Transmembrane helix</keyword>
<comment type="subcellular location">
    <subcellularLocation>
        <location evidence="1">Cell inner membrane</location>
        <topology evidence="1">Multi-pass membrane protein</topology>
    </subcellularLocation>
</comment>
<reference evidence="20" key="1">
    <citation type="submission" date="2020-01" db="EMBL/GenBank/DDBJ databases">
        <title>Caldichromatium gen. nov., sp. nov., a thermophilic purple sulfur bacterium member of the family Chromatiaceae isolated from Nakabusa hot spring, Japan.</title>
        <authorList>
            <person name="Saini M.K."/>
            <person name="Hanada S."/>
            <person name="Tank M."/>
        </authorList>
    </citation>
    <scope>NUCLEOTIDE SEQUENCE [LARGE SCALE GENOMIC DNA]</scope>
    <source>
        <strain evidence="20">No.7</strain>
    </source>
</reference>
<feature type="transmembrane region" description="Helical" evidence="17">
    <location>
        <begin position="478"/>
        <end position="497"/>
    </location>
</feature>
<evidence type="ECO:0000256" key="7">
    <source>
        <dbReference type="ARBA" id="ARBA00022692"/>
    </source>
</evidence>
<evidence type="ECO:0000256" key="5">
    <source>
        <dbReference type="ARBA" id="ARBA00022475"/>
    </source>
</evidence>
<protein>
    <recommendedName>
        <fullName evidence="3">Cation/acetate symporter ActP</fullName>
    </recommendedName>
    <alternativeName>
        <fullName evidence="15">Acetate permease</fullName>
    </alternativeName>
    <alternativeName>
        <fullName evidence="14">Acetate transporter ActP</fullName>
    </alternativeName>
</protein>
<accession>A0A6G7VEF1</accession>
<dbReference type="PROSITE" id="PS50283">
    <property type="entry name" value="NA_SOLUT_SYMP_3"/>
    <property type="match status" value="1"/>
</dbReference>